<accession>A0ABR3L917</accession>
<comment type="caution">
    <text evidence="2">The sequence shown here is derived from an EMBL/GenBank/DDBJ whole genome shotgun (WGS) entry which is preliminary data.</text>
</comment>
<evidence type="ECO:0000313" key="2">
    <source>
        <dbReference type="EMBL" id="KAL1249394.1"/>
    </source>
</evidence>
<feature type="region of interest" description="Disordered" evidence="1">
    <location>
        <begin position="36"/>
        <end position="57"/>
    </location>
</feature>
<evidence type="ECO:0000256" key="1">
    <source>
        <dbReference type="SAM" id="MobiDB-lite"/>
    </source>
</evidence>
<keyword evidence="3" id="KW-1185">Reference proteome</keyword>
<dbReference type="EMBL" id="JAYMGO010000023">
    <property type="protein sequence ID" value="KAL1249394.1"/>
    <property type="molecule type" value="Genomic_DNA"/>
</dbReference>
<protein>
    <submittedName>
        <fullName evidence="2">Uncharacterized protein</fullName>
    </submittedName>
</protein>
<evidence type="ECO:0000313" key="3">
    <source>
        <dbReference type="Proteomes" id="UP001558613"/>
    </source>
</evidence>
<dbReference type="Proteomes" id="UP001558613">
    <property type="component" value="Unassembled WGS sequence"/>
</dbReference>
<name>A0ABR3L917_9TELE</name>
<gene>
    <name evidence="2" type="ORF">QQF64_020399</name>
</gene>
<sequence>MDLTDWYGRALGAKLNRSKSEAQLFGLWDRVAGPSEVGADGGAVSGQKAETQSGDMVEMGRSCRGVLQKNGQRSMSQRCCVTFMGRQSWRKQSLQETKGRFHPQWKWSRTQWGLIQAKA</sequence>
<proteinExistence type="predicted"/>
<reference evidence="2 3" key="1">
    <citation type="submission" date="2023-09" db="EMBL/GenBank/DDBJ databases">
        <authorList>
            <person name="Wang M."/>
        </authorList>
    </citation>
    <scope>NUCLEOTIDE SEQUENCE [LARGE SCALE GENOMIC DNA]</scope>
    <source>
        <strain evidence="2">GT-2023</strain>
        <tissue evidence="2">Liver</tissue>
    </source>
</reference>
<organism evidence="2 3">
    <name type="scientific">Cirrhinus molitorella</name>
    <name type="common">mud carp</name>
    <dbReference type="NCBI Taxonomy" id="172907"/>
    <lineage>
        <taxon>Eukaryota</taxon>
        <taxon>Metazoa</taxon>
        <taxon>Chordata</taxon>
        <taxon>Craniata</taxon>
        <taxon>Vertebrata</taxon>
        <taxon>Euteleostomi</taxon>
        <taxon>Actinopterygii</taxon>
        <taxon>Neopterygii</taxon>
        <taxon>Teleostei</taxon>
        <taxon>Ostariophysi</taxon>
        <taxon>Cypriniformes</taxon>
        <taxon>Cyprinidae</taxon>
        <taxon>Labeoninae</taxon>
        <taxon>Labeonini</taxon>
        <taxon>Cirrhinus</taxon>
    </lineage>
</organism>